<sequence length="91" mass="10079">MLKLTDKIKTHYYSATGQDLGTKVYSTIDLGQNRINVNGGTDEIVILSQDFQALDKDTPLTNLDNKLDFNPTTDGTLESYVIDLINLQTIG</sequence>
<reference evidence="2" key="1">
    <citation type="submission" date="2018-07" db="EMBL/GenBank/DDBJ databases">
        <title>Complete Genome Sequence of Spiroplasma phoeniceum.</title>
        <authorList>
            <person name="Davis R.E."/>
            <person name="Shao J.Y."/>
            <person name="Zhao Y."/>
            <person name="Silver A."/>
            <person name="Stump z."/>
            <person name="Gasparich G."/>
        </authorList>
    </citation>
    <scope>NUCLEOTIDE SEQUENCE [LARGE SCALE GENOMIC DNA]</scope>
    <source>
        <strain evidence="2">P40</strain>
    </source>
</reference>
<dbReference type="KEGG" id="sphh:SDAV_002124"/>
<evidence type="ECO:0000313" key="2">
    <source>
        <dbReference type="Proteomes" id="UP000253689"/>
    </source>
</evidence>
<proteinExistence type="predicted"/>
<dbReference type="EMBL" id="CP031088">
    <property type="protein sequence ID" value="AXF97057.1"/>
    <property type="molecule type" value="Genomic_DNA"/>
</dbReference>
<gene>
    <name evidence="1" type="ORF">SDAV_002124</name>
</gene>
<dbReference type="AlphaFoldDB" id="A0A345DS66"/>
<dbReference type="Proteomes" id="UP000253689">
    <property type="component" value="Chromosome"/>
</dbReference>
<dbReference type="RefSeq" id="WP_114565491.1">
    <property type="nucleotide sequence ID" value="NZ_CP031088.1"/>
</dbReference>
<keyword evidence="2" id="KW-1185">Reference proteome</keyword>
<accession>A0A345DS66</accession>
<organism evidence="1 2">
    <name type="scientific">Spiroplasma phoeniceum P40</name>
    <dbReference type="NCBI Taxonomy" id="1276259"/>
    <lineage>
        <taxon>Bacteria</taxon>
        <taxon>Bacillati</taxon>
        <taxon>Mycoplasmatota</taxon>
        <taxon>Mollicutes</taxon>
        <taxon>Entomoplasmatales</taxon>
        <taxon>Spiroplasmataceae</taxon>
        <taxon>Spiroplasma</taxon>
    </lineage>
</organism>
<evidence type="ECO:0000313" key="1">
    <source>
        <dbReference type="EMBL" id="AXF97057.1"/>
    </source>
</evidence>
<protein>
    <submittedName>
        <fullName evidence="1">Adhesin P123</fullName>
    </submittedName>
</protein>
<name>A0A345DS66_9MOLU</name>